<feature type="chain" id="PRO_5007287824" description="F-box domain-containing protein" evidence="1">
    <location>
        <begin position="19"/>
        <end position="385"/>
    </location>
</feature>
<keyword evidence="3" id="KW-1185">Reference proteome</keyword>
<gene>
    <name evidence="2" type="ORF">LY89DRAFT_789916</name>
</gene>
<dbReference type="RefSeq" id="XP_018061475.1">
    <property type="nucleotide sequence ID" value="XM_018223308.1"/>
</dbReference>
<dbReference type="EMBL" id="KQ947441">
    <property type="protein sequence ID" value="KUJ07120.1"/>
    <property type="molecule type" value="Genomic_DNA"/>
</dbReference>
<evidence type="ECO:0000313" key="3">
    <source>
        <dbReference type="Proteomes" id="UP000070700"/>
    </source>
</evidence>
<keyword evidence="1" id="KW-0732">Signal</keyword>
<feature type="signal peptide" evidence="1">
    <location>
        <begin position="1"/>
        <end position="18"/>
    </location>
</feature>
<dbReference type="Proteomes" id="UP000070700">
    <property type="component" value="Unassembled WGS sequence"/>
</dbReference>
<evidence type="ECO:0008006" key="4">
    <source>
        <dbReference type="Google" id="ProtNLM"/>
    </source>
</evidence>
<protein>
    <recommendedName>
        <fullName evidence="4">F-box domain-containing protein</fullName>
    </recommendedName>
</protein>
<reference evidence="2 3" key="1">
    <citation type="submission" date="2015-10" db="EMBL/GenBank/DDBJ databases">
        <title>Full genome of DAOMC 229536 Phialocephala scopiformis, a fungal endophyte of spruce producing the potent anti-insectan compound rugulosin.</title>
        <authorList>
            <consortium name="DOE Joint Genome Institute"/>
            <person name="Walker A.K."/>
            <person name="Frasz S.L."/>
            <person name="Seifert K.A."/>
            <person name="Miller J.D."/>
            <person name="Mondo S.J."/>
            <person name="Labutti K."/>
            <person name="Lipzen A."/>
            <person name="Dockter R."/>
            <person name="Kennedy M."/>
            <person name="Grigoriev I.V."/>
            <person name="Spatafora J.W."/>
        </authorList>
    </citation>
    <scope>NUCLEOTIDE SEQUENCE [LARGE SCALE GENOMIC DNA]</scope>
    <source>
        <strain evidence="2 3">CBS 120377</strain>
    </source>
</reference>
<proteinExistence type="predicted"/>
<sequence length="385" mass="44804">MPSEILLLVATYLPPSSAACLSLCNRYLKQCIGSGAMRDLRGAGKECRISFLELLARDLSKNYACHTCVRLHKTTLVEWPRTLARYQMLPCIVFDQKYRFDFHSRYKINFAHVQLALKNHRRGPLHGIPLEAFSHTEFWIKRGYANNLLSVEARIDSDELLVRSQRWILIPRYRREELLTTWHVHGLCPHIWMRRPVEPVQDIFTQIVMEQLDGQERRLVYKCDWCHMDFSVDIFDEEGDTGMVVTRWVNLGNGSSNSSLDWECHIPVTYAHTPGHQAGAIKARFETQQGQSFEEINLLNFKRLLSGQRQEFKDGNKEALGSPGCIWIQLSMETPWWYINPRADREVESLTTTLWSILLEGAPSRFCLCLVCFLIWYYEDVLDSL</sequence>
<name>A0A132B402_MOLSC</name>
<dbReference type="OrthoDB" id="3766406at2759"/>
<dbReference type="GeneID" id="28833034"/>
<dbReference type="KEGG" id="psco:LY89DRAFT_789916"/>
<dbReference type="STRING" id="149040.A0A132B402"/>
<evidence type="ECO:0000256" key="1">
    <source>
        <dbReference type="SAM" id="SignalP"/>
    </source>
</evidence>
<accession>A0A132B402</accession>
<evidence type="ECO:0000313" key="2">
    <source>
        <dbReference type="EMBL" id="KUJ07120.1"/>
    </source>
</evidence>
<dbReference type="InParanoid" id="A0A132B402"/>
<dbReference type="AlphaFoldDB" id="A0A132B402"/>
<organism evidence="2 3">
    <name type="scientific">Mollisia scopiformis</name>
    <name type="common">Conifer needle endophyte fungus</name>
    <name type="synonym">Phialocephala scopiformis</name>
    <dbReference type="NCBI Taxonomy" id="149040"/>
    <lineage>
        <taxon>Eukaryota</taxon>
        <taxon>Fungi</taxon>
        <taxon>Dikarya</taxon>
        <taxon>Ascomycota</taxon>
        <taxon>Pezizomycotina</taxon>
        <taxon>Leotiomycetes</taxon>
        <taxon>Helotiales</taxon>
        <taxon>Mollisiaceae</taxon>
        <taxon>Mollisia</taxon>
    </lineage>
</organism>